<keyword evidence="4" id="KW-0233">DNA recombination</keyword>
<dbReference type="GO" id="GO:0015074">
    <property type="term" value="P:DNA integration"/>
    <property type="evidence" value="ECO:0007669"/>
    <property type="project" value="UniProtKB-KW"/>
</dbReference>
<dbReference type="InterPro" id="IPR013762">
    <property type="entry name" value="Integrase-like_cat_sf"/>
</dbReference>
<evidence type="ECO:0000256" key="2">
    <source>
        <dbReference type="ARBA" id="ARBA00022908"/>
    </source>
</evidence>
<sequence>MLVQNNFVLFLHYEKTADKAMDIETATSNFLSELRQIGLDNNGALLIQVQIDGVNHIMSYGNLNNFAAGAKMMEKKGDSLIKFMEREIPIASIRESTKKIHLDTLNQIRSFSPNISLQEVSSDFLLEFEIHMREVCNLSTNTIARHMKSLKRYINIARKKRIITEYPFLNYTIRTEQVHRDALTEKELEILEKYRENLAEPNEALNAFLFSCYTGLRYSDVRMFTKQNIYTINRKKWIVLKMYKTNKEIRIPLSTIFEGKALELTRSISRNRGVIFRIGSNQQANRDLKKIAKQVGIKKMTFHTARHTCATLLLYRGVSITTVQTILGHQSVKTTQIYSAVTDMTLERDLKKGSAKKGRGEKIRRRKQ</sequence>
<dbReference type="InterPro" id="IPR011010">
    <property type="entry name" value="DNA_brk_join_enz"/>
</dbReference>
<accession>A0A4Y1VKW8</accession>
<dbReference type="PROSITE" id="PS51898">
    <property type="entry name" value="TYR_RECOMBINASE"/>
    <property type="match status" value="1"/>
</dbReference>
<dbReference type="GO" id="GO:0003677">
    <property type="term" value="F:DNA binding"/>
    <property type="evidence" value="ECO:0007669"/>
    <property type="project" value="UniProtKB-UniRule"/>
</dbReference>
<dbReference type="InterPro" id="IPR025269">
    <property type="entry name" value="SAM-like_dom"/>
</dbReference>
<evidence type="ECO:0000256" key="5">
    <source>
        <dbReference type="PROSITE-ProRule" id="PRU01248"/>
    </source>
</evidence>
<dbReference type="Pfam" id="PF00589">
    <property type="entry name" value="Phage_integrase"/>
    <property type="match status" value="1"/>
</dbReference>
<geneLocation type="plasmid" evidence="9">
    <name>pbun1 dna</name>
</geneLocation>
<dbReference type="Gene3D" id="1.10.150.130">
    <property type="match status" value="1"/>
</dbReference>
<dbReference type="RefSeq" id="WP_141982326.1">
    <property type="nucleotide sequence ID" value="NZ_AP019725.1"/>
</dbReference>
<evidence type="ECO:0000313" key="9">
    <source>
        <dbReference type="Proteomes" id="UP000320533"/>
    </source>
</evidence>
<feature type="domain" description="Tyr recombinase" evidence="6">
    <location>
        <begin position="178"/>
        <end position="352"/>
    </location>
</feature>
<dbReference type="CDD" id="cd01185">
    <property type="entry name" value="INTN1_C_like"/>
    <property type="match status" value="1"/>
</dbReference>
<dbReference type="PANTHER" id="PTHR30349">
    <property type="entry name" value="PHAGE INTEGRASE-RELATED"/>
    <property type="match status" value="1"/>
</dbReference>
<dbReference type="EMBL" id="AP019725">
    <property type="protein sequence ID" value="BBK89543.1"/>
    <property type="molecule type" value="Genomic_DNA"/>
</dbReference>
<keyword evidence="3 5" id="KW-0238">DNA-binding</keyword>
<dbReference type="KEGG" id="bun:Bun01g_39130"/>
<feature type="domain" description="Core-binding (CB)" evidence="7">
    <location>
        <begin position="71"/>
        <end position="158"/>
    </location>
</feature>
<dbReference type="Pfam" id="PF13102">
    <property type="entry name" value="Phage_int_SAM_5"/>
    <property type="match status" value="1"/>
</dbReference>
<organism evidence="8 9">
    <name type="scientific">Bacteroides uniformis</name>
    <dbReference type="NCBI Taxonomy" id="820"/>
    <lineage>
        <taxon>Bacteria</taxon>
        <taxon>Pseudomonadati</taxon>
        <taxon>Bacteroidota</taxon>
        <taxon>Bacteroidia</taxon>
        <taxon>Bacteroidales</taxon>
        <taxon>Bacteroidaceae</taxon>
        <taxon>Bacteroides</taxon>
    </lineage>
</organism>
<evidence type="ECO:0008006" key="10">
    <source>
        <dbReference type="Google" id="ProtNLM"/>
    </source>
</evidence>
<dbReference type="InterPro" id="IPR002104">
    <property type="entry name" value="Integrase_catalytic"/>
</dbReference>
<dbReference type="PANTHER" id="PTHR30349:SF64">
    <property type="entry name" value="PROPHAGE INTEGRASE INTD-RELATED"/>
    <property type="match status" value="1"/>
</dbReference>
<evidence type="ECO:0000259" key="6">
    <source>
        <dbReference type="PROSITE" id="PS51898"/>
    </source>
</evidence>
<evidence type="ECO:0000256" key="3">
    <source>
        <dbReference type="ARBA" id="ARBA00023125"/>
    </source>
</evidence>
<name>A0A4Y1VKW8_BACUN</name>
<dbReference type="SUPFAM" id="SSF56349">
    <property type="entry name" value="DNA breaking-rejoining enzymes"/>
    <property type="match status" value="1"/>
</dbReference>
<dbReference type="PROSITE" id="PS51900">
    <property type="entry name" value="CB"/>
    <property type="match status" value="1"/>
</dbReference>
<gene>
    <name evidence="8" type="ORF">Bun01g_39130</name>
</gene>
<keyword evidence="2" id="KW-0229">DNA integration</keyword>
<evidence type="ECO:0000256" key="1">
    <source>
        <dbReference type="ARBA" id="ARBA00008857"/>
    </source>
</evidence>
<dbReference type="GO" id="GO:0006310">
    <property type="term" value="P:DNA recombination"/>
    <property type="evidence" value="ECO:0007669"/>
    <property type="project" value="UniProtKB-KW"/>
</dbReference>
<proteinExistence type="inferred from homology"/>
<evidence type="ECO:0000313" key="8">
    <source>
        <dbReference type="EMBL" id="BBK89543.1"/>
    </source>
</evidence>
<dbReference type="InterPro" id="IPR010998">
    <property type="entry name" value="Integrase_recombinase_N"/>
</dbReference>
<dbReference type="InterPro" id="IPR044068">
    <property type="entry name" value="CB"/>
</dbReference>
<dbReference type="AlphaFoldDB" id="A0A4Y1VKW8"/>
<evidence type="ECO:0000259" key="7">
    <source>
        <dbReference type="PROSITE" id="PS51900"/>
    </source>
</evidence>
<dbReference type="InterPro" id="IPR050090">
    <property type="entry name" value="Tyrosine_recombinase_XerCD"/>
</dbReference>
<evidence type="ECO:0000256" key="4">
    <source>
        <dbReference type="ARBA" id="ARBA00023172"/>
    </source>
</evidence>
<keyword evidence="8" id="KW-0614">Plasmid</keyword>
<dbReference type="Proteomes" id="UP000320533">
    <property type="component" value="Plasmid pBUN1"/>
</dbReference>
<comment type="similarity">
    <text evidence="1">Belongs to the 'phage' integrase family.</text>
</comment>
<reference evidence="8 9" key="1">
    <citation type="submission" date="2019-06" db="EMBL/GenBank/DDBJ databases">
        <title>Complete genome sequence of Bacteroides uniformis NBRC 113350.</title>
        <authorList>
            <person name="Miura T."/>
            <person name="Furukawa M."/>
            <person name="Shimamura M."/>
            <person name="Ohyama Y."/>
            <person name="Yamazoe A."/>
            <person name="Kawasaki H."/>
        </authorList>
    </citation>
    <scope>NUCLEOTIDE SEQUENCE [LARGE SCALE GENOMIC DNA]</scope>
    <source>
        <strain evidence="8 9">NBRC 113350</strain>
        <plasmid evidence="9">pbun1 dna</plasmid>
    </source>
</reference>
<protein>
    <recommendedName>
        <fullName evidence="10">Site-specific integrase</fullName>
    </recommendedName>
</protein>
<dbReference type="Gene3D" id="1.10.443.10">
    <property type="entry name" value="Intergrase catalytic core"/>
    <property type="match status" value="1"/>
</dbReference>